<dbReference type="Proteomes" id="UP001054837">
    <property type="component" value="Unassembled WGS sequence"/>
</dbReference>
<accession>A0AAV4WZP0</accession>
<gene>
    <name evidence="1" type="ORF">CDAR_543221</name>
</gene>
<proteinExistence type="predicted"/>
<name>A0AAV4WZP0_9ARAC</name>
<reference evidence="1 2" key="1">
    <citation type="submission" date="2021-06" db="EMBL/GenBank/DDBJ databases">
        <title>Caerostris darwini draft genome.</title>
        <authorList>
            <person name="Kono N."/>
            <person name="Arakawa K."/>
        </authorList>
    </citation>
    <scope>NUCLEOTIDE SEQUENCE [LARGE SCALE GENOMIC DNA]</scope>
</reference>
<dbReference type="EMBL" id="BPLQ01015374">
    <property type="protein sequence ID" value="GIY87729.1"/>
    <property type="molecule type" value="Genomic_DNA"/>
</dbReference>
<comment type="caution">
    <text evidence="1">The sequence shown here is derived from an EMBL/GenBank/DDBJ whole genome shotgun (WGS) entry which is preliminary data.</text>
</comment>
<evidence type="ECO:0000313" key="2">
    <source>
        <dbReference type="Proteomes" id="UP001054837"/>
    </source>
</evidence>
<organism evidence="1 2">
    <name type="scientific">Caerostris darwini</name>
    <dbReference type="NCBI Taxonomy" id="1538125"/>
    <lineage>
        <taxon>Eukaryota</taxon>
        <taxon>Metazoa</taxon>
        <taxon>Ecdysozoa</taxon>
        <taxon>Arthropoda</taxon>
        <taxon>Chelicerata</taxon>
        <taxon>Arachnida</taxon>
        <taxon>Araneae</taxon>
        <taxon>Araneomorphae</taxon>
        <taxon>Entelegynae</taxon>
        <taxon>Araneoidea</taxon>
        <taxon>Araneidae</taxon>
        <taxon>Caerostris</taxon>
    </lineage>
</organism>
<dbReference type="AlphaFoldDB" id="A0AAV4WZP0"/>
<keyword evidence="2" id="KW-1185">Reference proteome</keyword>
<evidence type="ECO:0000313" key="1">
    <source>
        <dbReference type="EMBL" id="GIY87729.1"/>
    </source>
</evidence>
<protein>
    <submittedName>
        <fullName evidence="1">Uncharacterized protein</fullName>
    </submittedName>
</protein>
<sequence length="85" mass="9555">MSGRGCKRMIPASEDQYLAITASLTGSTLLAIKLRACSSHCKLLCRGKCYIKGLMKTAYMTESREYVFHCLQIKSGINWCKEDQN</sequence>